<proteinExistence type="predicted"/>
<reference evidence="1" key="1">
    <citation type="submission" date="2014-11" db="EMBL/GenBank/DDBJ databases">
        <authorList>
            <person name="Amaro Gonzalez C."/>
        </authorList>
    </citation>
    <scope>NUCLEOTIDE SEQUENCE</scope>
</reference>
<evidence type="ECO:0000313" key="1">
    <source>
        <dbReference type="EMBL" id="JAH39775.1"/>
    </source>
</evidence>
<sequence>MLSDIHLGRRRCNFVFSVG</sequence>
<dbReference type="EMBL" id="GBXM01068802">
    <property type="protein sequence ID" value="JAH39775.1"/>
    <property type="molecule type" value="Transcribed_RNA"/>
</dbReference>
<organism evidence="1">
    <name type="scientific">Anguilla anguilla</name>
    <name type="common">European freshwater eel</name>
    <name type="synonym">Muraena anguilla</name>
    <dbReference type="NCBI Taxonomy" id="7936"/>
    <lineage>
        <taxon>Eukaryota</taxon>
        <taxon>Metazoa</taxon>
        <taxon>Chordata</taxon>
        <taxon>Craniata</taxon>
        <taxon>Vertebrata</taxon>
        <taxon>Euteleostomi</taxon>
        <taxon>Actinopterygii</taxon>
        <taxon>Neopterygii</taxon>
        <taxon>Teleostei</taxon>
        <taxon>Anguilliformes</taxon>
        <taxon>Anguillidae</taxon>
        <taxon>Anguilla</taxon>
    </lineage>
</organism>
<accession>A0A0E9SGI9</accession>
<reference evidence="1" key="2">
    <citation type="journal article" date="2015" name="Fish Shellfish Immunol.">
        <title>Early steps in the European eel (Anguilla anguilla)-Vibrio vulnificus interaction in the gills: Role of the RtxA13 toxin.</title>
        <authorList>
            <person name="Callol A."/>
            <person name="Pajuelo D."/>
            <person name="Ebbesson L."/>
            <person name="Teles M."/>
            <person name="MacKenzie S."/>
            <person name="Amaro C."/>
        </authorList>
    </citation>
    <scope>NUCLEOTIDE SEQUENCE</scope>
</reference>
<name>A0A0E9SGI9_ANGAN</name>
<dbReference type="AlphaFoldDB" id="A0A0E9SGI9"/>
<protein>
    <submittedName>
        <fullName evidence="1">Uncharacterized protein</fullName>
    </submittedName>
</protein>